<dbReference type="NCBIfam" id="TIGR02159">
    <property type="entry name" value="PA_CoA_Oxy4"/>
    <property type="match status" value="1"/>
</dbReference>
<dbReference type="PANTHER" id="PTHR42831:SF3">
    <property type="entry name" value="1,2-PHENYLACETYL-COA EPOXIDASE, SUBUNIT D-RELATED"/>
    <property type="match status" value="1"/>
</dbReference>
<feature type="domain" description="MIP18 family-like" evidence="1">
    <location>
        <begin position="14"/>
        <end position="84"/>
    </location>
</feature>
<feature type="domain" description="PaaD zinc beta ribbon" evidence="2">
    <location>
        <begin position="123"/>
        <end position="164"/>
    </location>
</feature>
<dbReference type="InterPro" id="IPR002744">
    <property type="entry name" value="MIP18-like"/>
</dbReference>
<gene>
    <name evidence="3" type="ORF">LI90_815</name>
</gene>
<dbReference type="InterPro" id="IPR056572">
    <property type="entry name" value="Zn_ribbon_PaaD"/>
</dbReference>
<dbReference type="InterPro" id="IPR011883">
    <property type="entry name" value="PaaD-like"/>
</dbReference>
<evidence type="ECO:0000313" key="4">
    <source>
        <dbReference type="Proteomes" id="UP000070188"/>
    </source>
</evidence>
<reference evidence="4" key="1">
    <citation type="submission" date="2015-04" db="EMBL/GenBank/DDBJ databases">
        <title>Physiological reanalysis, assessment of diazotrophy, and genome sequences of multiple isolates of Streptomyces thermoautotrophicus.</title>
        <authorList>
            <person name="MacKellar D.C."/>
            <person name="Lieber L."/>
            <person name="Norman J."/>
            <person name="Bolger A."/>
            <person name="Tobin C."/>
            <person name="Murray J.W."/>
            <person name="Chang R."/>
            <person name="Ford T."/>
            <person name="Nguyen P.Q."/>
            <person name="Woodward J."/>
            <person name="Permingeat H."/>
            <person name="Joshi N.S."/>
            <person name="Silver P.A."/>
            <person name="Usadel B."/>
            <person name="Rutherford A.W."/>
            <person name="Friesen M."/>
            <person name="Prell J."/>
        </authorList>
    </citation>
    <scope>NUCLEOTIDE SEQUENCE [LARGE SCALE GENOMIC DNA]</scope>
    <source>
        <strain evidence="4">H1</strain>
    </source>
</reference>
<dbReference type="Pfam" id="PF01883">
    <property type="entry name" value="FeS_assembly_P"/>
    <property type="match status" value="1"/>
</dbReference>
<dbReference type="AlphaFoldDB" id="A0A132MP44"/>
<sequence>MVKAMARSEPADRLRELVAQVPDPEIPVLTIADLGVLRRVEVSDDGRVEVEITPTYSGCPAMDTIRADIVDRLAAAGYPDVEVRVVLSPAWTTDWMTEEGKHKLREYGIAPPGPRPSGRVMVRLSVKCPRCGSPDTREASRFGSTACKALYACDSCLEPFDHFKAI</sequence>
<dbReference type="InterPro" id="IPR034904">
    <property type="entry name" value="FSCA_dom_sf"/>
</dbReference>
<keyword evidence="4" id="KW-1185">Reference proteome</keyword>
<dbReference type="EMBL" id="LAXD01000001">
    <property type="protein sequence ID" value="KWW99181.1"/>
    <property type="molecule type" value="Genomic_DNA"/>
</dbReference>
<dbReference type="SUPFAM" id="SSF117916">
    <property type="entry name" value="Fe-S cluster assembly (FSCA) domain-like"/>
    <property type="match status" value="1"/>
</dbReference>
<dbReference type="Pfam" id="PF23451">
    <property type="entry name" value="Zn_ribbon_PaaD"/>
    <property type="match status" value="1"/>
</dbReference>
<dbReference type="PANTHER" id="PTHR42831">
    <property type="entry name" value="FE-S PROTEIN MATURATION AUXILIARY FACTOR YITW"/>
    <property type="match status" value="1"/>
</dbReference>
<protein>
    <submittedName>
        <fullName evidence="3">Putative phenylacetic acid degradation protein PaaD</fullName>
    </submittedName>
</protein>
<dbReference type="PATRIC" id="fig|1469144.10.peg.929"/>
<evidence type="ECO:0000259" key="2">
    <source>
        <dbReference type="Pfam" id="PF23451"/>
    </source>
</evidence>
<dbReference type="STRING" id="1469144.LI90_815"/>
<dbReference type="Proteomes" id="UP000070188">
    <property type="component" value="Unassembled WGS sequence"/>
</dbReference>
<accession>A0A132MP44</accession>
<comment type="caution">
    <text evidence="3">The sequence shown here is derived from an EMBL/GenBank/DDBJ whole genome shotgun (WGS) entry which is preliminary data.</text>
</comment>
<dbReference type="InterPro" id="IPR052339">
    <property type="entry name" value="Fe-S_Maturation_MIP18"/>
</dbReference>
<dbReference type="Gene3D" id="3.30.300.130">
    <property type="entry name" value="Fe-S cluster assembly (FSCA)"/>
    <property type="match status" value="1"/>
</dbReference>
<name>A0A132MP44_9ACTN</name>
<proteinExistence type="predicted"/>
<organism evidence="3 4">
    <name type="scientific">Carbonactinospora thermoautotrophica</name>
    <dbReference type="NCBI Taxonomy" id="1469144"/>
    <lineage>
        <taxon>Bacteria</taxon>
        <taxon>Bacillati</taxon>
        <taxon>Actinomycetota</taxon>
        <taxon>Actinomycetes</taxon>
        <taxon>Kitasatosporales</taxon>
        <taxon>Carbonactinosporaceae</taxon>
        <taxon>Carbonactinospora</taxon>
    </lineage>
</organism>
<evidence type="ECO:0000259" key="1">
    <source>
        <dbReference type="Pfam" id="PF01883"/>
    </source>
</evidence>
<evidence type="ECO:0000313" key="3">
    <source>
        <dbReference type="EMBL" id="KWW99181.1"/>
    </source>
</evidence>